<keyword evidence="3" id="KW-1185">Reference proteome</keyword>
<gene>
    <name evidence="2" type="ORF">AArcS_0227</name>
</gene>
<evidence type="ECO:0000313" key="3">
    <source>
        <dbReference type="Proteomes" id="UP000663586"/>
    </source>
</evidence>
<feature type="region of interest" description="Disordered" evidence="1">
    <location>
        <begin position="66"/>
        <end position="90"/>
    </location>
</feature>
<dbReference type="KEGG" id="hara:AArcS_0227"/>
<proteinExistence type="predicted"/>
<name>A0A897MM53_9EURY</name>
<evidence type="ECO:0000313" key="2">
    <source>
        <dbReference type="EMBL" id="QSG01462.1"/>
    </source>
</evidence>
<sequence length="90" mass="10004">MESATKGIQARICYLFERTFIYHSLMNSAVAVFRSTGTVASMSASSSLHLEQTRIVYYNSRGAGFTDDTPNKLSQPPFATPARSFTDDER</sequence>
<evidence type="ECO:0000256" key="1">
    <source>
        <dbReference type="SAM" id="MobiDB-lite"/>
    </source>
</evidence>
<accession>A0A897MM53</accession>
<dbReference type="EMBL" id="CP064786">
    <property type="protein sequence ID" value="QSG01462.1"/>
    <property type="molecule type" value="Genomic_DNA"/>
</dbReference>
<reference evidence="2" key="1">
    <citation type="submission" date="2020-11" db="EMBL/GenBank/DDBJ databases">
        <title>Carbohydrate-dependent, anaerobic sulfur respiration: A novel catabolism in halophilic archaea.</title>
        <authorList>
            <person name="Sorokin D.Y."/>
            <person name="Messina E."/>
            <person name="Smedile F."/>
            <person name="La Cono V."/>
            <person name="Hallsworth J.E."/>
            <person name="Yakimov M.M."/>
        </authorList>
    </citation>
    <scope>NUCLEOTIDE SEQUENCE</scope>
    <source>
        <strain evidence="2">AArc-S</strain>
    </source>
</reference>
<dbReference type="AlphaFoldDB" id="A0A897MM53"/>
<organism evidence="2 3">
    <name type="scientific">Natranaeroarchaeum sulfidigenes</name>
    <dbReference type="NCBI Taxonomy" id="2784880"/>
    <lineage>
        <taxon>Archaea</taxon>
        <taxon>Methanobacteriati</taxon>
        <taxon>Methanobacteriota</taxon>
        <taxon>Stenosarchaea group</taxon>
        <taxon>Halobacteria</taxon>
        <taxon>Halobacteriales</taxon>
        <taxon>Natronoarchaeaceae</taxon>
        <taxon>Natranaeroarchaeum</taxon>
    </lineage>
</organism>
<protein>
    <submittedName>
        <fullName evidence="2">Uncharacterized protein</fullName>
    </submittedName>
</protein>
<dbReference type="Proteomes" id="UP000663586">
    <property type="component" value="Chromosome"/>
</dbReference>